<comment type="caution">
    <text evidence="2">The sequence shown here is derived from an EMBL/GenBank/DDBJ whole genome shotgun (WGS) entry which is preliminary data.</text>
</comment>
<dbReference type="EMBL" id="QHKI01000008">
    <property type="protein sequence ID" value="RSM86611.1"/>
    <property type="molecule type" value="Genomic_DNA"/>
</dbReference>
<accession>A0A428ZF60</accession>
<protein>
    <submittedName>
        <fullName evidence="2">NAD(P)-dependent oxidoreductase</fullName>
    </submittedName>
</protein>
<dbReference type="SUPFAM" id="SSF51735">
    <property type="entry name" value="NAD(P)-binding Rossmann-fold domains"/>
    <property type="match status" value="1"/>
</dbReference>
<proteinExistence type="predicted"/>
<dbReference type="Gene3D" id="3.40.50.720">
    <property type="entry name" value="NAD(P)-binding Rossmann-like Domain"/>
    <property type="match status" value="1"/>
</dbReference>
<reference evidence="2 3" key="1">
    <citation type="submission" date="2018-05" db="EMBL/GenBank/DDBJ databases">
        <title>Evolution of GPA BGCs.</title>
        <authorList>
            <person name="Waglechner N."/>
            <person name="Wright G.D."/>
        </authorList>
    </citation>
    <scope>NUCLEOTIDE SEQUENCE [LARGE SCALE GENOMIC DNA]</scope>
    <source>
        <strain evidence="2 3">A82846</strain>
    </source>
</reference>
<gene>
    <name evidence="2" type="ORF">DMH04_13285</name>
</gene>
<name>A0A428ZF60_KIBAR</name>
<organism evidence="2 3">
    <name type="scientific">Kibdelosporangium aridum</name>
    <dbReference type="NCBI Taxonomy" id="2030"/>
    <lineage>
        <taxon>Bacteria</taxon>
        <taxon>Bacillati</taxon>
        <taxon>Actinomycetota</taxon>
        <taxon>Actinomycetes</taxon>
        <taxon>Pseudonocardiales</taxon>
        <taxon>Pseudonocardiaceae</taxon>
        <taxon>Kibdelosporangium</taxon>
    </lineage>
</organism>
<sequence length="297" mass="31394">MARLTDRGLTGGMDPILVLGGTGKVGSRVVSRFNQQGTDVLVGARRTGFDWLDQSTWDPALAGVRAVFVVPLDGATLTGEFVSKAVEAGVERVVLLSGRGVDVPGYGSDDNTAGLTHVLGEKAVRELDIPWTILRPGWFAQNFSEGFFAPAVQAGELRLPAGDGAATFVDAEDIADVAVAALTEDKHAGETYELSGPRALTMAQVADAISTASGREVRYVPITSEEFIAESVRDGWPQQDAADFADVIGAIRRGLDAHVSDGVPRALGREARDFATFASNALWSAVPSPWRDGRPST</sequence>
<evidence type="ECO:0000313" key="3">
    <source>
        <dbReference type="Proteomes" id="UP000287547"/>
    </source>
</evidence>
<dbReference type="InterPro" id="IPR008030">
    <property type="entry name" value="NmrA-like"/>
</dbReference>
<dbReference type="PANTHER" id="PTHR43162:SF1">
    <property type="entry name" value="PRESTALK A DIFFERENTIATION PROTEIN A"/>
    <property type="match status" value="1"/>
</dbReference>
<feature type="domain" description="NmrA-like" evidence="1">
    <location>
        <begin position="47"/>
        <end position="229"/>
    </location>
</feature>
<dbReference type="InterPro" id="IPR051604">
    <property type="entry name" value="Ergot_Alk_Oxidoreductase"/>
</dbReference>
<dbReference type="InterPro" id="IPR036291">
    <property type="entry name" value="NAD(P)-bd_dom_sf"/>
</dbReference>
<dbReference type="Gene3D" id="3.90.25.10">
    <property type="entry name" value="UDP-galactose 4-epimerase, domain 1"/>
    <property type="match status" value="1"/>
</dbReference>
<dbReference type="PANTHER" id="PTHR43162">
    <property type="match status" value="1"/>
</dbReference>
<dbReference type="OrthoDB" id="3250520at2"/>
<evidence type="ECO:0000313" key="2">
    <source>
        <dbReference type="EMBL" id="RSM86611.1"/>
    </source>
</evidence>
<dbReference type="Proteomes" id="UP000287547">
    <property type="component" value="Unassembled WGS sequence"/>
</dbReference>
<evidence type="ECO:0000259" key="1">
    <source>
        <dbReference type="Pfam" id="PF05368"/>
    </source>
</evidence>
<dbReference type="Pfam" id="PF05368">
    <property type="entry name" value="NmrA"/>
    <property type="match status" value="1"/>
</dbReference>
<dbReference type="AlphaFoldDB" id="A0A428ZF60"/>